<evidence type="ECO:0000313" key="1">
    <source>
        <dbReference type="EMBL" id="KAA6439850.1"/>
    </source>
</evidence>
<organism evidence="1 2">
    <name type="scientific">Dyadobacter flavalbus</name>
    <dbReference type="NCBI Taxonomy" id="2579942"/>
    <lineage>
        <taxon>Bacteria</taxon>
        <taxon>Pseudomonadati</taxon>
        <taxon>Bacteroidota</taxon>
        <taxon>Cytophagia</taxon>
        <taxon>Cytophagales</taxon>
        <taxon>Spirosomataceae</taxon>
        <taxon>Dyadobacter</taxon>
    </lineage>
</organism>
<comment type="caution">
    <text evidence="1">The sequence shown here is derived from an EMBL/GenBank/DDBJ whole genome shotgun (WGS) entry which is preliminary data.</text>
</comment>
<keyword evidence="2" id="KW-1185">Reference proteome</keyword>
<dbReference type="EMBL" id="VBSN01000030">
    <property type="protein sequence ID" value="KAA6439850.1"/>
    <property type="molecule type" value="Genomic_DNA"/>
</dbReference>
<sequence length="123" mass="14274">MMHFVPDRTRLIPTADSIHIILKNTHFPDNLLQDDHGIKLKVMNISGLPVLFFSFTNSSYDFPEPLNDYRLGNSEAGWLDRDQIAVKSSLRIPSFQTGSMKRNLYCQQKKVRRCEMISFIRKA</sequence>
<accession>A0A5M8QXT6</accession>
<dbReference type="RefSeq" id="WP_139011998.1">
    <property type="nucleotide sequence ID" value="NZ_VBSN01000030.1"/>
</dbReference>
<name>A0A5M8QXT6_9BACT</name>
<evidence type="ECO:0000313" key="2">
    <source>
        <dbReference type="Proteomes" id="UP000323994"/>
    </source>
</evidence>
<protein>
    <submittedName>
        <fullName evidence="1">Uncharacterized protein</fullName>
    </submittedName>
</protein>
<gene>
    <name evidence="1" type="ORF">FEM33_10390</name>
</gene>
<reference evidence="1 2" key="1">
    <citation type="submission" date="2019-05" db="EMBL/GenBank/DDBJ databases">
        <authorList>
            <person name="Qu J.-H."/>
        </authorList>
    </citation>
    <scope>NUCLEOTIDE SEQUENCE [LARGE SCALE GENOMIC DNA]</scope>
    <source>
        <strain evidence="1 2">NS28</strain>
    </source>
</reference>
<dbReference type="Proteomes" id="UP000323994">
    <property type="component" value="Unassembled WGS sequence"/>
</dbReference>
<dbReference type="OrthoDB" id="961134at2"/>
<dbReference type="AlphaFoldDB" id="A0A5M8QXT6"/>
<proteinExistence type="predicted"/>